<evidence type="ECO:0000313" key="2">
    <source>
        <dbReference type="Proteomes" id="UP000238081"/>
    </source>
</evidence>
<name>A0A2S7FDC0_CLOBU</name>
<evidence type="ECO:0000313" key="1">
    <source>
        <dbReference type="EMBL" id="PPV16572.1"/>
    </source>
</evidence>
<dbReference type="EMBL" id="LRDH01000077">
    <property type="protein sequence ID" value="PPV16572.1"/>
    <property type="molecule type" value="Genomic_DNA"/>
</dbReference>
<gene>
    <name evidence="1" type="ORF">AWN73_09895</name>
</gene>
<dbReference type="RefSeq" id="WP_043662938.1">
    <property type="nucleotide sequence ID" value="NZ_JSEG01000005.1"/>
</dbReference>
<dbReference type="Proteomes" id="UP000238081">
    <property type="component" value="Unassembled WGS sequence"/>
</dbReference>
<protein>
    <recommendedName>
        <fullName evidence="3">HK97 gp10 family phage protein</fullName>
    </recommendedName>
</protein>
<accession>A0A2S7FDC0</accession>
<comment type="caution">
    <text evidence="1">The sequence shown here is derived from an EMBL/GenBank/DDBJ whole genome shotgun (WGS) entry which is preliminary data.</text>
</comment>
<organism evidence="1 2">
    <name type="scientific">Clostridium butyricum</name>
    <dbReference type="NCBI Taxonomy" id="1492"/>
    <lineage>
        <taxon>Bacteria</taxon>
        <taxon>Bacillati</taxon>
        <taxon>Bacillota</taxon>
        <taxon>Clostridia</taxon>
        <taxon>Eubacteriales</taxon>
        <taxon>Clostridiaceae</taxon>
        <taxon>Clostridium</taxon>
    </lineage>
</organism>
<evidence type="ECO:0008006" key="3">
    <source>
        <dbReference type="Google" id="ProtNLM"/>
    </source>
</evidence>
<proteinExistence type="predicted"/>
<sequence length="134" mass="15735">MAFEIQGVDKLINKLNKISNIDAKDVIEDVAKDVETAIVNEARKFSDTEYLYIGKCDVRDYGSSYFVDVGLKNNNVDFELWKWLWYHNWGYTHWKSGNMVTPHIMWFKNSLNSIQNSILNVIKKEIKEKLNNNI</sequence>
<reference evidence="1 2" key="1">
    <citation type="submission" date="2016-01" db="EMBL/GenBank/DDBJ databases">
        <title>Characterization of the Clostridium difficile lineages that are prevalent in Hong Kong and China.</title>
        <authorList>
            <person name="Kwok J.S.-L."/>
            <person name="Lam W.-Y."/>
            <person name="Ip M."/>
            <person name="Chan T.-F."/>
            <person name="Hawkey P.M."/>
            <person name="Tsui S.K.-W."/>
        </authorList>
    </citation>
    <scope>NUCLEOTIDE SEQUENCE [LARGE SCALE GENOMIC DNA]</scope>
    <source>
        <strain evidence="1 2">300064</strain>
    </source>
</reference>
<dbReference type="AlphaFoldDB" id="A0A2S7FDC0"/>